<accession>A0A5J5ARM8</accession>
<protein>
    <recommendedName>
        <fullName evidence="4">K+ potassium transporter integral membrane domain-containing protein</fullName>
    </recommendedName>
</protein>
<dbReference type="Pfam" id="PF02705">
    <property type="entry name" value="K_trans"/>
    <property type="match status" value="1"/>
</dbReference>
<comment type="similarity">
    <text evidence="2">Belongs to the HAK/KUP transporter (TC 2.A.72.3) family.</text>
</comment>
<keyword evidence="3" id="KW-0472">Membrane</keyword>
<evidence type="ECO:0000256" key="1">
    <source>
        <dbReference type="ARBA" id="ARBA00004651"/>
    </source>
</evidence>
<dbReference type="AlphaFoldDB" id="A0A5J5ARM8"/>
<dbReference type="InterPro" id="IPR053951">
    <property type="entry name" value="K_trans_N"/>
</dbReference>
<gene>
    <name evidence="5" type="ORF">F0562_030913</name>
</gene>
<dbReference type="GO" id="GO:0005886">
    <property type="term" value="C:plasma membrane"/>
    <property type="evidence" value="ECO:0007669"/>
    <property type="project" value="UniProtKB-SubCell"/>
</dbReference>
<evidence type="ECO:0000313" key="6">
    <source>
        <dbReference type="Proteomes" id="UP000325577"/>
    </source>
</evidence>
<comment type="subcellular location">
    <subcellularLocation>
        <location evidence="1">Cell membrane</location>
        <topology evidence="1">Multi-pass membrane protein</topology>
    </subcellularLocation>
</comment>
<sequence length="233" mass="25434">MADSRAIANGIEEDLESGSIGRENGVSKSCDQPSREVECTRLPCRQTLLLAYQSLGIVYGDLGTSPLYVFSSIRLSSPGEDDLLGILSLIFWTLTSVAFIKYVFIVLRANDDGEGGTFALYSFLCRHINFQSKLTIQNTRLESDANMRYYTQEVILNLKLKIFLRAAQSILTFVVLLGTCMVIGDGALTPATSVLSALQGIAVSFLRDETKTCCCLGGCAASSPLHVPTMWHQ</sequence>
<keyword evidence="6" id="KW-1185">Reference proteome</keyword>
<proteinExistence type="inferred from homology"/>
<dbReference type="EMBL" id="CM018041">
    <property type="protein sequence ID" value="KAA8533653.1"/>
    <property type="molecule type" value="Genomic_DNA"/>
</dbReference>
<dbReference type="OrthoDB" id="504708at2759"/>
<dbReference type="GO" id="GO:0015079">
    <property type="term" value="F:potassium ion transmembrane transporter activity"/>
    <property type="evidence" value="ECO:0007669"/>
    <property type="project" value="InterPro"/>
</dbReference>
<evidence type="ECO:0000259" key="4">
    <source>
        <dbReference type="Pfam" id="PF02705"/>
    </source>
</evidence>
<organism evidence="5 6">
    <name type="scientific">Nyssa sinensis</name>
    <dbReference type="NCBI Taxonomy" id="561372"/>
    <lineage>
        <taxon>Eukaryota</taxon>
        <taxon>Viridiplantae</taxon>
        <taxon>Streptophyta</taxon>
        <taxon>Embryophyta</taxon>
        <taxon>Tracheophyta</taxon>
        <taxon>Spermatophyta</taxon>
        <taxon>Magnoliopsida</taxon>
        <taxon>eudicotyledons</taxon>
        <taxon>Gunneridae</taxon>
        <taxon>Pentapetalae</taxon>
        <taxon>asterids</taxon>
        <taxon>Cornales</taxon>
        <taxon>Nyssaceae</taxon>
        <taxon>Nyssa</taxon>
    </lineage>
</organism>
<keyword evidence="3" id="KW-0812">Transmembrane</keyword>
<dbReference type="InterPro" id="IPR003855">
    <property type="entry name" value="K+_transporter"/>
</dbReference>
<evidence type="ECO:0000256" key="2">
    <source>
        <dbReference type="ARBA" id="ARBA00008440"/>
    </source>
</evidence>
<evidence type="ECO:0000256" key="3">
    <source>
        <dbReference type="SAM" id="Phobius"/>
    </source>
</evidence>
<feature type="transmembrane region" description="Helical" evidence="3">
    <location>
        <begin position="83"/>
        <end position="104"/>
    </location>
</feature>
<dbReference type="Proteomes" id="UP000325577">
    <property type="component" value="Linkage Group LG18"/>
</dbReference>
<dbReference type="PANTHER" id="PTHR30540:SF106">
    <property type="entry name" value="POTASSIUM TRANSPORTER 26"/>
    <property type="match status" value="1"/>
</dbReference>
<feature type="transmembrane region" description="Helical" evidence="3">
    <location>
        <begin position="50"/>
        <end position="71"/>
    </location>
</feature>
<feature type="transmembrane region" description="Helical" evidence="3">
    <location>
        <begin position="162"/>
        <end position="184"/>
    </location>
</feature>
<name>A0A5J5ARM8_9ASTE</name>
<reference evidence="5 6" key="1">
    <citation type="submission" date="2019-09" db="EMBL/GenBank/DDBJ databases">
        <title>A chromosome-level genome assembly of the Chinese tupelo Nyssa sinensis.</title>
        <authorList>
            <person name="Yang X."/>
            <person name="Kang M."/>
            <person name="Yang Y."/>
            <person name="Xiong H."/>
            <person name="Wang M."/>
            <person name="Zhang Z."/>
            <person name="Wang Z."/>
            <person name="Wu H."/>
            <person name="Ma T."/>
            <person name="Liu J."/>
            <person name="Xi Z."/>
        </authorList>
    </citation>
    <scope>NUCLEOTIDE SEQUENCE [LARGE SCALE GENOMIC DNA]</scope>
    <source>
        <strain evidence="5">J267</strain>
        <tissue evidence="5">Leaf</tissue>
    </source>
</reference>
<dbReference type="PANTHER" id="PTHR30540">
    <property type="entry name" value="OSMOTIC STRESS POTASSIUM TRANSPORTER"/>
    <property type="match status" value="1"/>
</dbReference>
<evidence type="ECO:0000313" key="5">
    <source>
        <dbReference type="EMBL" id="KAA8533653.1"/>
    </source>
</evidence>
<feature type="domain" description="K+ potassium transporter integral membrane" evidence="4">
    <location>
        <begin position="50"/>
        <end position="204"/>
    </location>
</feature>
<keyword evidence="3" id="KW-1133">Transmembrane helix</keyword>